<accession>A0A2I0T7U3</accession>
<dbReference type="AlphaFoldDB" id="A0A2I0T7U3"/>
<evidence type="ECO:0000256" key="1">
    <source>
        <dbReference type="SAM" id="MobiDB-lite"/>
    </source>
</evidence>
<gene>
    <name evidence="2" type="ORF">llap_19835</name>
</gene>
<reference evidence="3" key="2">
    <citation type="submission" date="2017-12" db="EMBL/GenBank/DDBJ databases">
        <title>Genome sequence of the Bar-tailed Godwit (Limosa lapponica baueri).</title>
        <authorList>
            <person name="Lima N.C.B."/>
            <person name="Parody-Merino A.M."/>
            <person name="Battley P.F."/>
            <person name="Fidler A.E."/>
            <person name="Prosdocimi F."/>
        </authorList>
    </citation>
    <scope>NUCLEOTIDE SEQUENCE [LARGE SCALE GENOMIC DNA]</scope>
</reference>
<sequence length="100" mass="12610">MAKSRSFPVESMRQKRREEKRREEKRREEKRREEKRREEKRREEKRREEKRREEKRREEKRKVKSCGKQAQIPYIKATANNRLDDSKNIILVQSRTDRNI</sequence>
<protein>
    <submittedName>
        <fullName evidence="2">Uncharacterized protein</fullName>
    </submittedName>
</protein>
<dbReference type="EMBL" id="KZ516009">
    <property type="protein sequence ID" value="PKU29861.1"/>
    <property type="molecule type" value="Genomic_DNA"/>
</dbReference>
<dbReference type="Proteomes" id="UP000233556">
    <property type="component" value="Unassembled WGS sequence"/>
</dbReference>
<reference evidence="3" key="1">
    <citation type="submission" date="2017-11" db="EMBL/GenBank/DDBJ databases">
        <authorList>
            <person name="Lima N.C."/>
            <person name="Parody-Merino A.M."/>
            <person name="Battley P.F."/>
            <person name="Fidler A.E."/>
            <person name="Prosdocimi F."/>
        </authorList>
    </citation>
    <scope>NUCLEOTIDE SEQUENCE [LARGE SCALE GENOMIC DNA]</scope>
</reference>
<organism evidence="2 3">
    <name type="scientific">Limosa lapponica baueri</name>
    <dbReference type="NCBI Taxonomy" id="1758121"/>
    <lineage>
        <taxon>Eukaryota</taxon>
        <taxon>Metazoa</taxon>
        <taxon>Chordata</taxon>
        <taxon>Craniata</taxon>
        <taxon>Vertebrata</taxon>
        <taxon>Euteleostomi</taxon>
        <taxon>Archelosauria</taxon>
        <taxon>Archosauria</taxon>
        <taxon>Dinosauria</taxon>
        <taxon>Saurischia</taxon>
        <taxon>Theropoda</taxon>
        <taxon>Coelurosauria</taxon>
        <taxon>Aves</taxon>
        <taxon>Neognathae</taxon>
        <taxon>Neoaves</taxon>
        <taxon>Charadriiformes</taxon>
        <taxon>Scolopacidae</taxon>
        <taxon>Limosa</taxon>
    </lineage>
</organism>
<proteinExistence type="predicted"/>
<evidence type="ECO:0000313" key="2">
    <source>
        <dbReference type="EMBL" id="PKU29861.1"/>
    </source>
</evidence>
<keyword evidence="3" id="KW-1185">Reference proteome</keyword>
<feature type="region of interest" description="Disordered" evidence="1">
    <location>
        <begin position="1"/>
        <end position="69"/>
    </location>
</feature>
<feature type="compositionally biased region" description="Basic and acidic residues" evidence="1">
    <location>
        <begin position="12"/>
        <end position="61"/>
    </location>
</feature>
<evidence type="ECO:0000313" key="3">
    <source>
        <dbReference type="Proteomes" id="UP000233556"/>
    </source>
</evidence>
<name>A0A2I0T7U3_LIMLA</name>